<evidence type="ECO:0000313" key="2">
    <source>
        <dbReference type="Proteomes" id="UP001060215"/>
    </source>
</evidence>
<keyword evidence="2" id="KW-1185">Reference proteome</keyword>
<accession>A0ACC0IN92</accession>
<proteinExistence type="predicted"/>
<name>A0ACC0IN92_9ERIC</name>
<dbReference type="EMBL" id="CM045760">
    <property type="protein sequence ID" value="KAI8025616.1"/>
    <property type="molecule type" value="Genomic_DNA"/>
</dbReference>
<keyword evidence="1" id="KW-0560">Oxidoreductase</keyword>
<gene>
    <name evidence="1" type="ORF">LOK49_LG02G02399</name>
</gene>
<keyword evidence="1" id="KW-0575">Peroxidase</keyword>
<dbReference type="Proteomes" id="UP001060215">
    <property type="component" value="Chromosome 3"/>
</dbReference>
<protein>
    <submittedName>
        <fullName evidence="1">Peroxidase 44</fullName>
    </submittedName>
</protein>
<organism evidence="1 2">
    <name type="scientific">Camellia lanceoleosa</name>
    <dbReference type="NCBI Taxonomy" id="1840588"/>
    <lineage>
        <taxon>Eukaryota</taxon>
        <taxon>Viridiplantae</taxon>
        <taxon>Streptophyta</taxon>
        <taxon>Embryophyta</taxon>
        <taxon>Tracheophyta</taxon>
        <taxon>Spermatophyta</taxon>
        <taxon>Magnoliopsida</taxon>
        <taxon>eudicotyledons</taxon>
        <taxon>Gunneridae</taxon>
        <taxon>Pentapetalae</taxon>
        <taxon>asterids</taxon>
        <taxon>Ericales</taxon>
        <taxon>Theaceae</taxon>
        <taxon>Camellia</taxon>
    </lineage>
</organism>
<comment type="caution">
    <text evidence="1">The sequence shown here is derived from an EMBL/GenBank/DDBJ whole genome shotgun (WGS) entry which is preliminary data.</text>
</comment>
<reference evidence="1 2" key="1">
    <citation type="journal article" date="2022" name="Plant J.">
        <title>Chromosome-level genome of Camellia lanceoleosa provides a valuable resource for understanding genome evolution and self-incompatibility.</title>
        <authorList>
            <person name="Gong W."/>
            <person name="Xiao S."/>
            <person name="Wang L."/>
            <person name="Liao Z."/>
            <person name="Chang Y."/>
            <person name="Mo W."/>
            <person name="Hu G."/>
            <person name="Li W."/>
            <person name="Zhao G."/>
            <person name="Zhu H."/>
            <person name="Hu X."/>
            <person name="Ji K."/>
            <person name="Xiang X."/>
            <person name="Song Q."/>
            <person name="Yuan D."/>
            <person name="Jin S."/>
            <person name="Zhang L."/>
        </authorList>
    </citation>
    <scope>NUCLEOTIDE SEQUENCE [LARGE SCALE GENOMIC DNA]</scope>
    <source>
        <strain evidence="1">SQ_2022a</strain>
    </source>
</reference>
<sequence length="101" mass="10876">MSRRGTNMQISMLCLVFFVTVLSSSASSALKVGYYQTSCPSAEAVLRKAVHKALSCNYRLAANLIRMQFHDCSVKGCDASILLDSTPGNPSEKESLANGLI</sequence>
<evidence type="ECO:0000313" key="1">
    <source>
        <dbReference type="EMBL" id="KAI8025616.1"/>
    </source>
</evidence>